<keyword evidence="3" id="KW-1185">Reference proteome</keyword>
<dbReference type="EMBL" id="ML145092">
    <property type="protein sequence ID" value="TBU62841.1"/>
    <property type="molecule type" value="Genomic_DNA"/>
</dbReference>
<feature type="region of interest" description="Disordered" evidence="1">
    <location>
        <begin position="94"/>
        <end position="198"/>
    </location>
</feature>
<accession>A0A4Q9Q792</accession>
<organism evidence="2 3">
    <name type="scientific">Dichomitus squalens</name>
    <dbReference type="NCBI Taxonomy" id="114155"/>
    <lineage>
        <taxon>Eukaryota</taxon>
        <taxon>Fungi</taxon>
        <taxon>Dikarya</taxon>
        <taxon>Basidiomycota</taxon>
        <taxon>Agaricomycotina</taxon>
        <taxon>Agaricomycetes</taxon>
        <taxon>Polyporales</taxon>
        <taxon>Polyporaceae</taxon>
        <taxon>Dichomitus</taxon>
    </lineage>
</organism>
<sequence length="439" mass="48723">MKLLKRIFSSNRPPLVHVSWSSRSAPFDNSDTESIIRKACRHFRLGRVEHEYVLVTSTSDGGRIEVTDDLLKRLPDGSLVELVRISAFESYGSEREGRFVEKPLPSPTYPKRDGTPSTAKSSTRYNPSPPSVRPPLSQPSHHSRPSQSHSRPRPSPLPRASSPIPLSPESEDSIPSSPYAPTDFPSSSRTPSDNTPYVGPRYRKPVIYLFPPETMPDATVSVHLVPQWTFTHIYPLADTKLLADGRQTITWSVSASPDGTLVEKGTGLELSYIFWEAAVERAAPPSPPLSAADAPSIEHFDPAHPSLSPDTPTVVLLPFQQLLPYLDGVLKELMLHTAARNDFITYWLPLLSKEPYVALRFVPQPAYERAAELVIQPAPDVITRVMMLFRGVPAIEADMWSAARDRVGEVRWATVIGVKPEATDESLFRVLEWGAIEVS</sequence>
<feature type="compositionally biased region" description="Polar residues" evidence="1">
    <location>
        <begin position="115"/>
        <end position="126"/>
    </location>
</feature>
<feature type="compositionally biased region" description="Pro residues" evidence="1">
    <location>
        <begin position="127"/>
        <end position="137"/>
    </location>
</feature>
<name>A0A4Q9Q792_9APHY</name>
<protein>
    <submittedName>
        <fullName evidence="2">Uncharacterized protein</fullName>
    </submittedName>
</protein>
<feature type="compositionally biased region" description="Low complexity" evidence="1">
    <location>
        <begin position="138"/>
        <end position="149"/>
    </location>
</feature>
<evidence type="ECO:0000313" key="3">
    <source>
        <dbReference type="Proteomes" id="UP000292082"/>
    </source>
</evidence>
<reference evidence="2 3" key="1">
    <citation type="submission" date="2019-01" db="EMBL/GenBank/DDBJ databases">
        <title>Draft genome sequences of three monokaryotic isolates of the white-rot basidiomycete fungus Dichomitus squalens.</title>
        <authorList>
            <consortium name="DOE Joint Genome Institute"/>
            <person name="Lopez S.C."/>
            <person name="Andreopoulos B."/>
            <person name="Pangilinan J."/>
            <person name="Lipzen A."/>
            <person name="Riley R."/>
            <person name="Ahrendt S."/>
            <person name="Ng V."/>
            <person name="Barry K."/>
            <person name="Daum C."/>
            <person name="Grigoriev I.V."/>
            <person name="Hilden K.S."/>
            <person name="Makela M.R."/>
            <person name="de Vries R.P."/>
        </authorList>
    </citation>
    <scope>NUCLEOTIDE SEQUENCE [LARGE SCALE GENOMIC DNA]</scope>
    <source>
        <strain evidence="2 3">CBS 464.89</strain>
    </source>
</reference>
<gene>
    <name evidence="2" type="ORF">BD310DRAFT_843243</name>
</gene>
<feature type="compositionally biased region" description="Polar residues" evidence="1">
    <location>
        <begin position="184"/>
        <end position="195"/>
    </location>
</feature>
<evidence type="ECO:0000256" key="1">
    <source>
        <dbReference type="SAM" id="MobiDB-lite"/>
    </source>
</evidence>
<proteinExistence type="predicted"/>
<dbReference type="Proteomes" id="UP000292082">
    <property type="component" value="Unassembled WGS sequence"/>
</dbReference>
<dbReference type="AlphaFoldDB" id="A0A4Q9Q792"/>
<evidence type="ECO:0000313" key="2">
    <source>
        <dbReference type="EMBL" id="TBU62841.1"/>
    </source>
</evidence>
<feature type="compositionally biased region" description="Low complexity" evidence="1">
    <location>
        <begin position="158"/>
        <end position="177"/>
    </location>
</feature>